<evidence type="ECO:0000256" key="1">
    <source>
        <dbReference type="SAM" id="Coils"/>
    </source>
</evidence>
<name>A0A194S4R2_RHOGW</name>
<feature type="compositionally biased region" description="Low complexity" evidence="2">
    <location>
        <begin position="401"/>
        <end position="418"/>
    </location>
</feature>
<dbReference type="GeneID" id="28974951"/>
<feature type="region of interest" description="Disordered" evidence="2">
    <location>
        <begin position="87"/>
        <end position="108"/>
    </location>
</feature>
<evidence type="ECO:0000313" key="3">
    <source>
        <dbReference type="EMBL" id="KPV74411.1"/>
    </source>
</evidence>
<protein>
    <submittedName>
        <fullName evidence="3">Uncharacterized protein</fullName>
    </submittedName>
</protein>
<dbReference type="AlphaFoldDB" id="A0A194S4R2"/>
<gene>
    <name evidence="3" type="ORF">RHOBADRAFT_44901</name>
</gene>
<dbReference type="EMBL" id="KQ474080">
    <property type="protein sequence ID" value="KPV74411.1"/>
    <property type="molecule type" value="Genomic_DNA"/>
</dbReference>
<accession>A0A194S4R2</accession>
<evidence type="ECO:0000313" key="4">
    <source>
        <dbReference type="Proteomes" id="UP000053890"/>
    </source>
</evidence>
<dbReference type="OMA" id="TEMRLSM"/>
<evidence type="ECO:0000256" key="2">
    <source>
        <dbReference type="SAM" id="MobiDB-lite"/>
    </source>
</evidence>
<feature type="compositionally biased region" description="Low complexity" evidence="2">
    <location>
        <begin position="456"/>
        <end position="468"/>
    </location>
</feature>
<feature type="compositionally biased region" description="Polar residues" evidence="2">
    <location>
        <begin position="440"/>
        <end position="451"/>
    </location>
</feature>
<organism evidence="3 4">
    <name type="scientific">Rhodotorula graminis (strain WP1)</name>
    <dbReference type="NCBI Taxonomy" id="578459"/>
    <lineage>
        <taxon>Eukaryota</taxon>
        <taxon>Fungi</taxon>
        <taxon>Dikarya</taxon>
        <taxon>Basidiomycota</taxon>
        <taxon>Pucciniomycotina</taxon>
        <taxon>Microbotryomycetes</taxon>
        <taxon>Sporidiobolales</taxon>
        <taxon>Sporidiobolaceae</taxon>
        <taxon>Rhodotorula</taxon>
    </lineage>
</organism>
<sequence>MADIHPQHIHTHHGAHAFAPASPCADDYAGEVALLRASLAHLAGQLEAEKQRVSALEAQRRADEEKVTTLRSMVEESRRALMRLQLEASKRSNEASPSSRRGSIDVDYSFPPRRGSLLTMDRNLPRRRSSLGLGAITGSPVDSPSTPVDEQPPVLAGLGFALESRADAPNSLLRAATPNSLARYAHRRGSASIAVAPQDDDDAQRMGRLRELRLGVHSTKIASRRSSAVSGLPDFVQAGEFERDLERRSGRRLSTVSFSGRVRTDGGGDVATSDGESPISANLNLLGRKQSLAVFEAWSRRSSTADSSCGAWSSSGDSHDATDEQLVDLRLQLEGLRIQLVEAEEGRRASEACLAALRAYITSSDSYDEPSHGLGMSLPPLPTDAAVDALGDSTPSTAHCASPAPAAPRRSSRWSIPRLSFSLPSREAGTPCTMSRKESTASNASGSTLFDNANRAAPSSTTTTTGTPSFGAFSFSTLVSRSATTVSAETSPRMRCGQSPLADSFPVDPSPLMRSHSSSSVSTRNGGGSHSHSASIDDAASLAESVAPSLVSDRDSASAWSASSSRSTSPSPKLRHLALLGGVDHDGVVARPEVDLAAEEASAHPFALSESFGLGLSSPDASCTGHDAVVEAARMPMVKGSLVALSSAVRQRA</sequence>
<dbReference type="Proteomes" id="UP000053890">
    <property type="component" value="Unassembled WGS sequence"/>
</dbReference>
<feature type="region of interest" description="Disordered" evidence="2">
    <location>
        <begin position="388"/>
        <end position="468"/>
    </location>
</feature>
<feature type="coiled-coil region" evidence="1">
    <location>
        <begin position="39"/>
        <end position="66"/>
    </location>
</feature>
<feature type="region of interest" description="Disordered" evidence="2">
    <location>
        <begin position="130"/>
        <end position="149"/>
    </location>
</feature>
<dbReference type="STRING" id="578459.A0A194S4R2"/>
<feature type="region of interest" description="Disordered" evidence="2">
    <location>
        <begin position="486"/>
        <end position="537"/>
    </location>
</feature>
<keyword evidence="4" id="KW-1185">Reference proteome</keyword>
<dbReference type="OrthoDB" id="2505754at2759"/>
<proteinExistence type="predicted"/>
<dbReference type="RefSeq" id="XP_018270460.1">
    <property type="nucleotide sequence ID" value="XM_018414503.1"/>
</dbReference>
<keyword evidence="1" id="KW-0175">Coiled coil</keyword>
<reference evidence="3 4" key="1">
    <citation type="journal article" date="2015" name="Front. Microbiol.">
        <title>Genome sequence of the plant growth promoting endophytic yeast Rhodotorula graminis WP1.</title>
        <authorList>
            <person name="Firrincieli A."/>
            <person name="Otillar R."/>
            <person name="Salamov A."/>
            <person name="Schmutz J."/>
            <person name="Khan Z."/>
            <person name="Redman R.S."/>
            <person name="Fleck N.D."/>
            <person name="Lindquist E."/>
            <person name="Grigoriev I.V."/>
            <person name="Doty S.L."/>
        </authorList>
    </citation>
    <scope>NUCLEOTIDE SEQUENCE [LARGE SCALE GENOMIC DNA]</scope>
    <source>
        <strain evidence="3 4">WP1</strain>
    </source>
</reference>
<feature type="compositionally biased region" description="Low complexity" evidence="2">
    <location>
        <begin position="515"/>
        <end position="537"/>
    </location>
</feature>